<name>A0A6L2M127_TANCI</name>
<keyword evidence="2" id="KW-0808">Transferase</keyword>
<dbReference type="GO" id="GO:0015074">
    <property type="term" value="P:DNA integration"/>
    <property type="evidence" value="ECO:0007669"/>
    <property type="project" value="InterPro"/>
</dbReference>
<reference evidence="2" key="1">
    <citation type="journal article" date="2019" name="Sci. Rep.">
        <title>Draft genome of Tanacetum cinerariifolium, the natural source of mosquito coil.</title>
        <authorList>
            <person name="Yamashiro T."/>
            <person name="Shiraishi A."/>
            <person name="Satake H."/>
            <person name="Nakayama K."/>
        </authorList>
    </citation>
    <scope>NUCLEOTIDE SEQUENCE</scope>
</reference>
<comment type="caution">
    <text evidence="2">The sequence shown here is derived from an EMBL/GenBank/DDBJ whole genome shotgun (WGS) entry which is preliminary data.</text>
</comment>
<keyword evidence="2" id="KW-0548">Nucleotidyltransferase</keyword>
<dbReference type="PANTHER" id="PTHR47266">
    <property type="entry name" value="ENDONUCLEASE-RELATED"/>
    <property type="match status" value="1"/>
</dbReference>
<protein>
    <submittedName>
        <fullName evidence="2">Reverse transcriptase domain-containing protein</fullName>
    </submittedName>
</protein>
<dbReference type="AlphaFoldDB" id="A0A6L2M127"/>
<dbReference type="Gene3D" id="1.20.140.40">
    <property type="entry name" value="Invertase/pectin methylesterase inhibitor family protein"/>
    <property type="match status" value="1"/>
</dbReference>
<proteinExistence type="predicted"/>
<dbReference type="EMBL" id="BKCJ010005613">
    <property type="protein sequence ID" value="GEU67688.1"/>
    <property type="molecule type" value="Genomic_DNA"/>
</dbReference>
<dbReference type="Gene3D" id="3.30.420.10">
    <property type="entry name" value="Ribonuclease H-like superfamily/Ribonuclease H"/>
    <property type="match status" value="1"/>
</dbReference>
<dbReference type="InterPro" id="IPR036397">
    <property type="entry name" value="RNaseH_sf"/>
</dbReference>
<dbReference type="InterPro" id="IPR052160">
    <property type="entry name" value="Gypsy_RT_Integrase-like"/>
</dbReference>
<accession>A0A6L2M127</accession>
<keyword evidence="2" id="KW-0695">RNA-directed DNA polymerase</keyword>
<evidence type="ECO:0000313" key="2">
    <source>
        <dbReference type="EMBL" id="GEU67688.1"/>
    </source>
</evidence>
<dbReference type="PROSITE" id="PS50994">
    <property type="entry name" value="INTEGRASE"/>
    <property type="match status" value="1"/>
</dbReference>
<sequence>MVKEGIMLGHKVFGAGLEVDKAKIDVIAKLPPLPISKVEVGDNFYGETLMEFNNRNEPWFADFANYLVGDIILKGMTYQQKSKFFFDLKHYFWEEPYLFKVCSDGMMRCYVSGPETQTILDQCHHGPINGHYGPNVAAKKVLDLGFYWPTIIKEAHTLVCLSEAYQKIRNISKHDEIPLTNIKLCEIFDVWGIDLMRPFLKSHKFEYILIVVDYVSKWAEAQALPTNDARVVITSLKKLFCRFRMPKALISDRDDFESLEEDGDDGYDVFAGNYKGGLNGPRVMDKMNKALHGYGDRQMYRVKAEILIFLENLDLGVMLDWLYEGNFEDATNDVKKSIESINKHNIPNANIDVNFVATDIDTCNECFLDMTKEDKQIKAFDELV</sequence>
<dbReference type="GO" id="GO:0003676">
    <property type="term" value="F:nucleic acid binding"/>
    <property type="evidence" value="ECO:0007669"/>
    <property type="project" value="InterPro"/>
</dbReference>
<organism evidence="2">
    <name type="scientific">Tanacetum cinerariifolium</name>
    <name type="common">Dalmatian daisy</name>
    <name type="synonym">Chrysanthemum cinerariifolium</name>
    <dbReference type="NCBI Taxonomy" id="118510"/>
    <lineage>
        <taxon>Eukaryota</taxon>
        <taxon>Viridiplantae</taxon>
        <taxon>Streptophyta</taxon>
        <taxon>Embryophyta</taxon>
        <taxon>Tracheophyta</taxon>
        <taxon>Spermatophyta</taxon>
        <taxon>Magnoliopsida</taxon>
        <taxon>eudicotyledons</taxon>
        <taxon>Gunneridae</taxon>
        <taxon>Pentapetalae</taxon>
        <taxon>asterids</taxon>
        <taxon>campanulids</taxon>
        <taxon>Asterales</taxon>
        <taxon>Asteraceae</taxon>
        <taxon>Asteroideae</taxon>
        <taxon>Anthemideae</taxon>
        <taxon>Anthemidinae</taxon>
        <taxon>Tanacetum</taxon>
    </lineage>
</organism>
<dbReference type="InterPro" id="IPR035513">
    <property type="entry name" value="Invertase/methylesterase_inhib"/>
</dbReference>
<dbReference type="Gene3D" id="1.10.340.70">
    <property type="match status" value="1"/>
</dbReference>
<dbReference type="SUPFAM" id="SSF53098">
    <property type="entry name" value="Ribonuclease H-like"/>
    <property type="match status" value="1"/>
</dbReference>
<evidence type="ECO:0000259" key="1">
    <source>
        <dbReference type="PROSITE" id="PS50994"/>
    </source>
</evidence>
<dbReference type="GO" id="GO:0003964">
    <property type="term" value="F:RNA-directed DNA polymerase activity"/>
    <property type="evidence" value="ECO:0007669"/>
    <property type="project" value="UniProtKB-KW"/>
</dbReference>
<dbReference type="SUPFAM" id="SSF101148">
    <property type="entry name" value="Plant invertase/pectin methylesterase inhibitor"/>
    <property type="match status" value="1"/>
</dbReference>
<gene>
    <name evidence="2" type="ORF">Tci_039666</name>
</gene>
<feature type="domain" description="Integrase catalytic" evidence="1">
    <location>
        <begin position="174"/>
        <end position="253"/>
    </location>
</feature>
<dbReference type="InterPro" id="IPR012337">
    <property type="entry name" value="RNaseH-like_sf"/>
</dbReference>
<dbReference type="InterPro" id="IPR001584">
    <property type="entry name" value="Integrase_cat-core"/>
</dbReference>